<dbReference type="InterPro" id="IPR036390">
    <property type="entry name" value="WH_DNA-bd_sf"/>
</dbReference>
<dbReference type="OrthoDB" id="9785745at2"/>
<evidence type="ECO:0000313" key="6">
    <source>
        <dbReference type="EMBL" id="RCU43835.1"/>
    </source>
</evidence>
<dbReference type="Proteomes" id="UP000252558">
    <property type="component" value="Unassembled WGS sequence"/>
</dbReference>
<evidence type="ECO:0000259" key="5">
    <source>
        <dbReference type="PROSITE" id="PS50931"/>
    </source>
</evidence>
<dbReference type="InterPro" id="IPR005119">
    <property type="entry name" value="LysR_subst-bd"/>
</dbReference>
<reference evidence="6 7" key="1">
    <citation type="submission" date="2018-07" db="EMBL/GenBank/DDBJ databases">
        <title>Corallincola holothuriorum sp. nov., a new facultative anaerobe isolated from sea cucumber Apostichopus japonicus.</title>
        <authorList>
            <person name="Xia H."/>
        </authorList>
    </citation>
    <scope>NUCLEOTIDE SEQUENCE [LARGE SCALE GENOMIC DNA]</scope>
    <source>
        <strain evidence="6 7">C4</strain>
    </source>
</reference>
<evidence type="ECO:0000256" key="2">
    <source>
        <dbReference type="ARBA" id="ARBA00023015"/>
    </source>
</evidence>
<name>A0A368N2T6_9GAMM</name>
<evidence type="ECO:0000313" key="7">
    <source>
        <dbReference type="Proteomes" id="UP000252558"/>
    </source>
</evidence>
<accession>A0A368N2T6</accession>
<gene>
    <name evidence="6" type="ORF">DU002_18320</name>
</gene>
<dbReference type="Pfam" id="PF00126">
    <property type="entry name" value="HTH_1"/>
    <property type="match status" value="1"/>
</dbReference>
<organism evidence="6 7">
    <name type="scientific">Corallincola holothuriorum</name>
    <dbReference type="NCBI Taxonomy" id="2282215"/>
    <lineage>
        <taxon>Bacteria</taxon>
        <taxon>Pseudomonadati</taxon>
        <taxon>Pseudomonadota</taxon>
        <taxon>Gammaproteobacteria</taxon>
        <taxon>Alteromonadales</taxon>
        <taxon>Psychromonadaceae</taxon>
        <taxon>Corallincola</taxon>
    </lineage>
</organism>
<sequence length="291" mass="32367">MKYTLRQLQVFTAIAEIGTVRAAAEQCFITQAAASAALRELEIHLEGPLFSRIGKRLQLNARGQWLIPRAHHLIQEAEALSEGLAQLDEMAGVLTIGASQTIAEHRLPQLLQRYHSRYPQVSLKLEVSNSREVMQHVKEGKLSIGLIEAECRDPELNPRQWQTDELVIVAASQHPLANQTLTMAQLNQQQWLLRESGSGTRAIFEQQMARHGLTPTVAMSINHPKSLLALLESGDYLSCVSRTLVQESLAAKRLVELSLPALTLSRPFNLIALSSNLCQPRVKCFIEQMGS</sequence>
<dbReference type="Gene3D" id="1.10.10.10">
    <property type="entry name" value="Winged helix-like DNA-binding domain superfamily/Winged helix DNA-binding domain"/>
    <property type="match status" value="1"/>
</dbReference>
<evidence type="ECO:0000256" key="3">
    <source>
        <dbReference type="ARBA" id="ARBA00023125"/>
    </source>
</evidence>
<keyword evidence="2" id="KW-0805">Transcription regulation</keyword>
<evidence type="ECO:0000256" key="4">
    <source>
        <dbReference type="ARBA" id="ARBA00023163"/>
    </source>
</evidence>
<keyword evidence="4" id="KW-0804">Transcription</keyword>
<dbReference type="Gene3D" id="3.40.190.290">
    <property type="match status" value="1"/>
</dbReference>
<dbReference type="EMBL" id="QPID01000014">
    <property type="protein sequence ID" value="RCU43835.1"/>
    <property type="molecule type" value="Genomic_DNA"/>
</dbReference>
<dbReference type="GO" id="GO:0003700">
    <property type="term" value="F:DNA-binding transcription factor activity"/>
    <property type="evidence" value="ECO:0007669"/>
    <property type="project" value="InterPro"/>
</dbReference>
<proteinExistence type="inferred from homology"/>
<dbReference type="GO" id="GO:0000976">
    <property type="term" value="F:transcription cis-regulatory region binding"/>
    <property type="evidence" value="ECO:0007669"/>
    <property type="project" value="TreeGrafter"/>
</dbReference>
<evidence type="ECO:0000256" key="1">
    <source>
        <dbReference type="ARBA" id="ARBA00009437"/>
    </source>
</evidence>
<keyword evidence="7" id="KW-1185">Reference proteome</keyword>
<dbReference type="PROSITE" id="PS50931">
    <property type="entry name" value="HTH_LYSR"/>
    <property type="match status" value="1"/>
</dbReference>
<dbReference type="RefSeq" id="WP_114339905.1">
    <property type="nucleotide sequence ID" value="NZ_QPID01000014.1"/>
</dbReference>
<dbReference type="PANTHER" id="PTHR30126:SF94">
    <property type="entry name" value="LYSR FAMILY TRANSCRIPTIONAL REGULATOR"/>
    <property type="match status" value="1"/>
</dbReference>
<dbReference type="SUPFAM" id="SSF46785">
    <property type="entry name" value="Winged helix' DNA-binding domain"/>
    <property type="match status" value="1"/>
</dbReference>
<dbReference type="InterPro" id="IPR036388">
    <property type="entry name" value="WH-like_DNA-bd_sf"/>
</dbReference>
<comment type="caution">
    <text evidence="6">The sequence shown here is derived from an EMBL/GenBank/DDBJ whole genome shotgun (WGS) entry which is preliminary data.</text>
</comment>
<dbReference type="SUPFAM" id="SSF53850">
    <property type="entry name" value="Periplasmic binding protein-like II"/>
    <property type="match status" value="1"/>
</dbReference>
<comment type="similarity">
    <text evidence="1">Belongs to the LysR transcriptional regulatory family.</text>
</comment>
<protein>
    <submittedName>
        <fullName evidence="6">LysR family transcriptional regulator</fullName>
    </submittedName>
</protein>
<feature type="domain" description="HTH lysR-type" evidence="5">
    <location>
        <begin position="1"/>
        <end position="60"/>
    </location>
</feature>
<dbReference type="Pfam" id="PF03466">
    <property type="entry name" value="LysR_substrate"/>
    <property type="match status" value="1"/>
</dbReference>
<dbReference type="PANTHER" id="PTHR30126">
    <property type="entry name" value="HTH-TYPE TRANSCRIPTIONAL REGULATOR"/>
    <property type="match status" value="1"/>
</dbReference>
<dbReference type="InterPro" id="IPR000847">
    <property type="entry name" value="LysR_HTH_N"/>
</dbReference>
<keyword evidence="3" id="KW-0238">DNA-binding</keyword>
<dbReference type="AlphaFoldDB" id="A0A368N2T6"/>